<keyword evidence="2" id="KW-1185">Reference proteome</keyword>
<evidence type="ECO:0000313" key="1">
    <source>
        <dbReference type="EMBL" id="ELY55186.1"/>
    </source>
</evidence>
<dbReference type="eggNOG" id="arCOG13690">
    <property type="taxonomic scope" value="Archaea"/>
</dbReference>
<dbReference type="STRING" id="1227497.C491_15752"/>
<reference evidence="1 2" key="1">
    <citation type="journal article" date="2014" name="PLoS Genet.">
        <title>Phylogenetically driven sequencing of extremely halophilic archaea reveals strategies for static and dynamic osmo-response.</title>
        <authorList>
            <person name="Becker E.A."/>
            <person name="Seitzer P.M."/>
            <person name="Tritt A."/>
            <person name="Larsen D."/>
            <person name="Krusor M."/>
            <person name="Yao A.I."/>
            <person name="Wu D."/>
            <person name="Madern D."/>
            <person name="Eisen J.A."/>
            <person name="Darling A.E."/>
            <person name="Facciotti M.T."/>
        </authorList>
    </citation>
    <scope>NUCLEOTIDE SEQUENCE [LARGE SCALE GENOMIC DNA]</scope>
    <source>
        <strain evidence="1 2">DSM 10524</strain>
    </source>
</reference>
<gene>
    <name evidence="1" type="ORF">C491_15752</name>
</gene>
<accession>L9X151</accession>
<dbReference type="EMBL" id="AOIB01000031">
    <property type="protein sequence ID" value="ELY55186.1"/>
    <property type="molecule type" value="Genomic_DNA"/>
</dbReference>
<protein>
    <submittedName>
        <fullName evidence="1">Uncharacterized protein</fullName>
    </submittedName>
</protein>
<evidence type="ECO:0000313" key="2">
    <source>
        <dbReference type="Proteomes" id="UP000011688"/>
    </source>
</evidence>
<comment type="caution">
    <text evidence="1">The sequence shown here is derived from an EMBL/GenBank/DDBJ whole genome shotgun (WGS) entry which is preliminary data.</text>
</comment>
<sequence>MDPYTDDLRLPRARLEPDTRATVRCRNCQATFSRRDVDLPTKGTLRCPECHSGPIDDLD</sequence>
<dbReference type="OrthoDB" id="374758at2157"/>
<name>L9X151_9EURY</name>
<proteinExistence type="predicted"/>
<dbReference type="Proteomes" id="UP000011688">
    <property type="component" value="Unassembled WGS sequence"/>
</dbReference>
<organism evidence="1 2">
    <name type="scientific">Natronococcus amylolyticus DSM 10524</name>
    <dbReference type="NCBI Taxonomy" id="1227497"/>
    <lineage>
        <taxon>Archaea</taxon>
        <taxon>Methanobacteriati</taxon>
        <taxon>Methanobacteriota</taxon>
        <taxon>Stenosarchaea group</taxon>
        <taxon>Halobacteria</taxon>
        <taxon>Halobacteriales</taxon>
        <taxon>Natrialbaceae</taxon>
        <taxon>Natronococcus</taxon>
    </lineage>
</organism>
<dbReference type="AlphaFoldDB" id="L9X151"/>
<dbReference type="RefSeq" id="WP_005557889.1">
    <property type="nucleotide sequence ID" value="NZ_AOIB01000031.1"/>
</dbReference>